<organism evidence="2 3">
    <name type="scientific">Iphiclides podalirius</name>
    <name type="common">scarce swallowtail</name>
    <dbReference type="NCBI Taxonomy" id="110791"/>
    <lineage>
        <taxon>Eukaryota</taxon>
        <taxon>Metazoa</taxon>
        <taxon>Ecdysozoa</taxon>
        <taxon>Arthropoda</taxon>
        <taxon>Hexapoda</taxon>
        <taxon>Insecta</taxon>
        <taxon>Pterygota</taxon>
        <taxon>Neoptera</taxon>
        <taxon>Endopterygota</taxon>
        <taxon>Lepidoptera</taxon>
        <taxon>Glossata</taxon>
        <taxon>Ditrysia</taxon>
        <taxon>Papilionoidea</taxon>
        <taxon>Papilionidae</taxon>
        <taxon>Papilioninae</taxon>
        <taxon>Iphiclides</taxon>
    </lineage>
</organism>
<dbReference type="Proteomes" id="UP000837857">
    <property type="component" value="Chromosome 11"/>
</dbReference>
<evidence type="ECO:0000313" key="3">
    <source>
        <dbReference type="Proteomes" id="UP000837857"/>
    </source>
</evidence>
<evidence type="ECO:0000256" key="1">
    <source>
        <dbReference type="SAM" id="Phobius"/>
    </source>
</evidence>
<name>A0ABN8HTN8_9NEOP</name>
<keyword evidence="3" id="KW-1185">Reference proteome</keyword>
<protein>
    <submittedName>
        <fullName evidence="2">Uncharacterized protein</fullName>
    </submittedName>
</protein>
<keyword evidence="1" id="KW-1133">Transmembrane helix</keyword>
<sequence>MGGFYNGHAHDEMVEGYSVSDVIVLVVVVMVVLATGCYLFQQLKRHCGKYIQREVKREVEAVLSGRQP</sequence>
<accession>A0ABN8HTN8</accession>
<evidence type="ECO:0000313" key="2">
    <source>
        <dbReference type="EMBL" id="CAH2039791.1"/>
    </source>
</evidence>
<feature type="transmembrane region" description="Helical" evidence="1">
    <location>
        <begin position="22"/>
        <end position="40"/>
    </location>
</feature>
<keyword evidence="1" id="KW-0472">Membrane</keyword>
<gene>
    <name evidence="2" type="ORF">IPOD504_LOCUS1989</name>
</gene>
<reference evidence="2" key="1">
    <citation type="submission" date="2022-03" db="EMBL/GenBank/DDBJ databases">
        <authorList>
            <person name="Martin H S."/>
        </authorList>
    </citation>
    <scope>NUCLEOTIDE SEQUENCE</scope>
</reference>
<keyword evidence="1" id="KW-0812">Transmembrane</keyword>
<feature type="non-terminal residue" evidence="2">
    <location>
        <position position="68"/>
    </location>
</feature>
<proteinExistence type="predicted"/>
<dbReference type="EMBL" id="OW152823">
    <property type="protein sequence ID" value="CAH2039791.1"/>
    <property type="molecule type" value="Genomic_DNA"/>
</dbReference>